<accession>A0A3P7Z7G3</accession>
<gene>
    <name evidence="2" type="ORF">HPBE_LOCUS9259</name>
</gene>
<sequence length="125" mass="14085">MDPNLKTKRLDVIARKRTKTVLRQDVPHTSVDGFLELAPLPLTAWVNGSDCRLMRRVSFAKKPEHLKHKGQPPDRLIHQVFGHRIAPRPTAATTTCPFRRRLERETGSGRPERGSMSSRALNSAG</sequence>
<evidence type="ECO:0000313" key="3">
    <source>
        <dbReference type="Proteomes" id="UP000050761"/>
    </source>
</evidence>
<keyword evidence="3" id="KW-1185">Reference proteome</keyword>
<feature type="compositionally biased region" description="Basic and acidic residues" evidence="1">
    <location>
        <begin position="100"/>
        <end position="113"/>
    </location>
</feature>
<dbReference type="AlphaFoldDB" id="A0A183FNX2"/>
<accession>A0A183FNX2</accession>
<reference evidence="4" key="2">
    <citation type="submission" date="2019-09" db="UniProtKB">
        <authorList>
            <consortium name="WormBaseParasite"/>
        </authorList>
    </citation>
    <scope>IDENTIFICATION</scope>
</reference>
<evidence type="ECO:0000313" key="2">
    <source>
        <dbReference type="EMBL" id="VDO79867.1"/>
    </source>
</evidence>
<feature type="compositionally biased region" description="Low complexity" evidence="1">
    <location>
        <begin position="87"/>
        <end position="97"/>
    </location>
</feature>
<feature type="compositionally biased region" description="Polar residues" evidence="1">
    <location>
        <begin position="115"/>
        <end position="125"/>
    </location>
</feature>
<dbReference type="EMBL" id="UZAH01026385">
    <property type="protein sequence ID" value="VDO79867.1"/>
    <property type="molecule type" value="Genomic_DNA"/>
</dbReference>
<reference evidence="2 3" key="1">
    <citation type="submission" date="2018-11" db="EMBL/GenBank/DDBJ databases">
        <authorList>
            <consortium name="Pathogen Informatics"/>
        </authorList>
    </citation>
    <scope>NUCLEOTIDE SEQUENCE [LARGE SCALE GENOMIC DNA]</scope>
</reference>
<dbReference type="Proteomes" id="UP000050761">
    <property type="component" value="Unassembled WGS sequence"/>
</dbReference>
<organism evidence="3 4">
    <name type="scientific">Heligmosomoides polygyrus</name>
    <name type="common">Parasitic roundworm</name>
    <dbReference type="NCBI Taxonomy" id="6339"/>
    <lineage>
        <taxon>Eukaryota</taxon>
        <taxon>Metazoa</taxon>
        <taxon>Ecdysozoa</taxon>
        <taxon>Nematoda</taxon>
        <taxon>Chromadorea</taxon>
        <taxon>Rhabditida</taxon>
        <taxon>Rhabditina</taxon>
        <taxon>Rhabditomorpha</taxon>
        <taxon>Strongyloidea</taxon>
        <taxon>Heligmosomidae</taxon>
        <taxon>Heligmosomoides</taxon>
    </lineage>
</organism>
<feature type="region of interest" description="Disordered" evidence="1">
    <location>
        <begin position="84"/>
        <end position="125"/>
    </location>
</feature>
<dbReference type="WBParaSite" id="HPBE_0000925801-mRNA-1">
    <property type="protein sequence ID" value="HPBE_0000925801-mRNA-1"/>
    <property type="gene ID" value="HPBE_0000925801"/>
</dbReference>
<evidence type="ECO:0000313" key="4">
    <source>
        <dbReference type="WBParaSite" id="HPBE_0000925801-mRNA-1"/>
    </source>
</evidence>
<name>A0A183FNX2_HELPZ</name>
<evidence type="ECO:0000256" key="1">
    <source>
        <dbReference type="SAM" id="MobiDB-lite"/>
    </source>
</evidence>
<proteinExistence type="predicted"/>
<protein>
    <submittedName>
        <fullName evidence="4">Transposase</fullName>
    </submittedName>
</protein>